<dbReference type="InParanoid" id="B9SJ27"/>
<name>B9SJ27_RICCO</name>
<organism evidence="1 2">
    <name type="scientific">Ricinus communis</name>
    <name type="common">Castor bean</name>
    <dbReference type="NCBI Taxonomy" id="3988"/>
    <lineage>
        <taxon>Eukaryota</taxon>
        <taxon>Viridiplantae</taxon>
        <taxon>Streptophyta</taxon>
        <taxon>Embryophyta</taxon>
        <taxon>Tracheophyta</taxon>
        <taxon>Spermatophyta</taxon>
        <taxon>Magnoliopsida</taxon>
        <taxon>eudicotyledons</taxon>
        <taxon>Gunneridae</taxon>
        <taxon>Pentapetalae</taxon>
        <taxon>rosids</taxon>
        <taxon>fabids</taxon>
        <taxon>Malpighiales</taxon>
        <taxon>Euphorbiaceae</taxon>
        <taxon>Acalyphoideae</taxon>
        <taxon>Acalypheae</taxon>
        <taxon>Ricinus</taxon>
    </lineage>
</organism>
<keyword evidence="2" id="KW-1185">Reference proteome</keyword>
<accession>B9SJ27</accession>
<gene>
    <name evidence="1" type="ORF">RCOM_0598010</name>
</gene>
<dbReference type="EMBL" id="EQ973978">
    <property type="protein sequence ID" value="EEF36420.1"/>
    <property type="molecule type" value="Genomic_DNA"/>
</dbReference>
<reference evidence="2" key="1">
    <citation type="journal article" date="2010" name="Nat. Biotechnol.">
        <title>Draft genome sequence of the oilseed species Ricinus communis.</title>
        <authorList>
            <person name="Chan A.P."/>
            <person name="Crabtree J."/>
            <person name="Zhao Q."/>
            <person name="Lorenzi H."/>
            <person name="Orvis J."/>
            <person name="Puiu D."/>
            <person name="Melake-Berhan A."/>
            <person name="Jones K.M."/>
            <person name="Redman J."/>
            <person name="Chen G."/>
            <person name="Cahoon E.B."/>
            <person name="Gedil M."/>
            <person name="Stanke M."/>
            <person name="Haas B.J."/>
            <person name="Wortman J.R."/>
            <person name="Fraser-Liggett C.M."/>
            <person name="Ravel J."/>
            <person name="Rabinowicz P.D."/>
        </authorList>
    </citation>
    <scope>NUCLEOTIDE SEQUENCE [LARGE SCALE GENOMIC DNA]</scope>
    <source>
        <strain evidence="2">cv. Hale</strain>
    </source>
</reference>
<dbReference type="AlphaFoldDB" id="B9SJ27"/>
<protein>
    <submittedName>
        <fullName evidence="1">Uncharacterized protein</fullName>
    </submittedName>
</protein>
<proteinExistence type="predicted"/>
<dbReference type="Proteomes" id="UP000008311">
    <property type="component" value="Unassembled WGS sequence"/>
</dbReference>
<evidence type="ECO:0000313" key="1">
    <source>
        <dbReference type="EMBL" id="EEF36420.1"/>
    </source>
</evidence>
<sequence length="65" mass="7356">METSQQYASRSAGILENLKKVVHSKIVQESLNTCKQGSTTITDLEVLVPEKEKDERTFISQHFGF</sequence>
<evidence type="ECO:0000313" key="2">
    <source>
        <dbReference type="Proteomes" id="UP000008311"/>
    </source>
</evidence>